<protein>
    <submittedName>
        <fullName evidence="2">Uncharacterized protein</fullName>
    </submittedName>
</protein>
<dbReference type="GO" id="GO:0005829">
    <property type="term" value="C:cytosol"/>
    <property type="evidence" value="ECO:0007669"/>
    <property type="project" value="TreeGrafter"/>
</dbReference>
<dbReference type="PANTHER" id="PTHR32226:SF2">
    <property type="entry name" value="TELO2-INTERACTING PROTEIN 2"/>
    <property type="match status" value="1"/>
</dbReference>
<dbReference type="GO" id="GO:0005634">
    <property type="term" value="C:nucleus"/>
    <property type="evidence" value="ECO:0007669"/>
    <property type="project" value="TreeGrafter"/>
</dbReference>
<sequence>MEYQIYDILKGDSIIPNGVTNEEYRLKINELTKDLPFTQLIKGLDQRYNIIILSSRINLLSSIELEELLRIILNKIEIPINFKWQWDSNNYDSTLYNFQLNLQTQCENLLVLLNQLLVFVDKRIDMKLYRDELIIKLSKFTLMTPWSSNNSIKIVNEFIIPNLLLSSSISINDQLIKLSQEIKFKFKELPKNSDKITSKGYKNFFNTQSLIGLNPSLGFNESNSREIWKSESVSWISSLNFLIKFIDKPQNQWGIIVPSLLNILDDYEIGIKLIGMEILQNLFYRFDDEDQYLIQTGIFPIFMESLIPNLSYLPNSLSISTDLSSKILKTTYNVIIQLIIKFNPRDKVELELLKILSINIFSTINLIKDNIKILEILIEEISKIVEIIKFKTIKSLPRLLYIIGILISDPYLNTQSIKSSKLYPKILDLIIQIELNCWMRLSNHMFDLLGMFIICYKKEDHHENFSNEIDEKIEVGIELLYKSVDQKQFKLLVMKLIENDPSLNLLFAKYI</sequence>
<evidence type="ECO:0000256" key="1">
    <source>
        <dbReference type="ARBA" id="ARBA00034736"/>
    </source>
</evidence>
<dbReference type="OrthoDB" id="6417021at2759"/>
<dbReference type="Pfam" id="PF10521">
    <property type="entry name" value="Tti2"/>
    <property type="match status" value="1"/>
</dbReference>
<dbReference type="PANTHER" id="PTHR32226">
    <property type="entry name" value="TELO2-INTERACTING PROTEIN 2"/>
    <property type="match status" value="1"/>
</dbReference>
<name>A0A9P8PVW2_9ASCO</name>
<comment type="caution">
    <text evidence="2">The sequence shown here is derived from an EMBL/GenBank/DDBJ whole genome shotgun (WGS) entry which is preliminary data.</text>
</comment>
<proteinExistence type="inferred from homology"/>
<evidence type="ECO:0000313" key="3">
    <source>
        <dbReference type="Proteomes" id="UP000769528"/>
    </source>
</evidence>
<dbReference type="GO" id="GO:0110078">
    <property type="term" value="C:TTT Hsp90 cochaperone complex"/>
    <property type="evidence" value="ECO:0007669"/>
    <property type="project" value="InterPro"/>
</dbReference>
<dbReference type="AlphaFoldDB" id="A0A9P8PVW2"/>
<dbReference type="EMBL" id="JAEUBF010000438">
    <property type="protein sequence ID" value="KAH3678567.1"/>
    <property type="molecule type" value="Genomic_DNA"/>
</dbReference>
<accession>A0A9P8PVW2</accession>
<comment type="similarity">
    <text evidence="1">Belongs to the TTI2 family.</text>
</comment>
<evidence type="ECO:0000313" key="2">
    <source>
        <dbReference type="EMBL" id="KAH3678567.1"/>
    </source>
</evidence>
<keyword evidence="3" id="KW-1185">Reference proteome</keyword>
<reference evidence="2" key="1">
    <citation type="journal article" date="2021" name="Open Biol.">
        <title>Shared evolutionary footprints suggest mitochondrial oxidative damage underlies multiple complex I losses in fungi.</title>
        <authorList>
            <person name="Schikora-Tamarit M.A."/>
            <person name="Marcet-Houben M."/>
            <person name="Nosek J."/>
            <person name="Gabaldon T."/>
        </authorList>
    </citation>
    <scope>NUCLEOTIDE SEQUENCE</scope>
    <source>
        <strain evidence="2">CBS6341</strain>
    </source>
</reference>
<organism evidence="2 3">
    <name type="scientific">Wickerhamomyces mucosus</name>
    <dbReference type="NCBI Taxonomy" id="1378264"/>
    <lineage>
        <taxon>Eukaryota</taxon>
        <taxon>Fungi</taxon>
        <taxon>Dikarya</taxon>
        <taxon>Ascomycota</taxon>
        <taxon>Saccharomycotina</taxon>
        <taxon>Saccharomycetes</taxon>
        <taxon>Phaffomycetales</taxon>
        <taxon>Wickerhamomycetaceae</taxon>
        <taxon>Wickerhamomyces</taxon>
    </lineage>
</organism>
<reference evidence="2" key="2">
    <citation type="submission" date="2021-01" db="EMBL/GenBank/DDBJ databases">
        <authorList>
            <person name="Schikora-Tamarit M.A."/>
        </authorList>
    </citation>
    <scope>NUCLEOTIDE SEQUENCE</scope>
    <source>
        <strain evidence="2">CBS6341</strain>
    </source>
</reference>
<gene>
    <name evidence="2" type="ORF">WICMUC_001376</name>
</gene>
<dbReference type="Proteomes" id="UP000769528">
    <property type="component" value="Unassembled WGS sequence"/>
</dbReference>
<dbReference type="InterPro" id="IPR018870">
    <property type="entry name" value="Tti2"/>
</dbReference>